<organism evidence="1">
    <name type="scientific">marine sediment metagenome</name>
    <dbReference type="NCBI Taxonomy" id="412755"/>
    <lineage>
        <taxon>unclassified sequences</taxon>
        <taxon>metagenomes</taxon>
        <taxon>ecological metagenomes</taxon>
    </lineage>
</organism>
<gene>
    <name evidence="1" type="ORF">S03H2_48082</name>
</gene>
<feature type="non-terminal residue" evidence="1">
    <location>
        <position position="106"/>
    </location>
</feature>
<comment type="caution">
    <text evidence="1">The sequence shown here is derived from an EMBL/GenBank/DDBJ whole genome shotgun (WGS) entry which is preliminary data.</text>
</comment>
<accession>X1GWY1</accession>
<dbReference type="EMBL" id="BARU01030283">
    <property type="protein sequence ID" value="GAH62441.1"/>
    <property type="molecule type" value="Genomic_DNA"/>
</dbReference>
<proteinExistence type="predicted"/>
<dbReference type="AlphaFoldDB" id="X1GWY1"/>
<name>X1GWY1_9ZZZZ</name>
<reference evidence="1" key="1">
    <citation type="journal article" date="2014" name="Front. Microbiol.">
        <title>High frequency of phylogenetically diverse reductive dehalogenase-homologous genes in deep subseafloor sedimentary metagenomes.</title>
        <authorList>
            <person name="Kawai M."/>
            <person name="Futagami T."/>
            <person name="Toyoda A."/>
            <person name="Takaki Y."/>
            <person name="Nishi S."/>
            <person name="Hori S."/>
            <person name="Arai W."/>
            <person name="Tsubouchi T."/>
            <person name="Morono Y."/>
            <person name="Uchiyama I."/>
            <person name="Ito T."/>
            <person name="Fujiyama A."/>
            <person name="Inagaki F."/>
            <person name="Takami H."/>
        </authorList>
    </citation>
    <scope>NUCLEOTIDE SEQUENCE</scope>
    <source>
        <strain evidence="1">Expedition CK06-06</strain>
    </source>
</reference>
<evidence type="ECO:0000313" key="1">
    <source>
        <dbReference type="EMBL" id="GAH62441.1"/>
    </source>
</evidence>
<sequence length="106" mass="12591">MLTTHFIINCVEMELKYVHSIRDRTLNSKIINLVIKILHFLYDRYLIIIYRLSEAIIPDLKYSDPKFKNKLITFLTSLCNKFSTDIKNRDKTEAIIDILININKDD</sequence>
<protein>
    <submittedName>
        <fullName evidence="1">Uncharacterized protein</fullName>
    </submittedName>
</protein>